<sequence length="168" mass="17907">MAIPHARKILTASTIALIASCAGFAPISVAQPAPPRTAPTAAGDDEMPFAIETFQYPDGAKISQEKGIVLGKGDGRILLTDCAAYDIKIDSLVGQKDFCFSVKGRQGYLAVEIADAFGIWTKDHPVKATIRSDGKDSSIDVAKNEFQPFGQAGKTRQRALLLELRVTG</sequence>
<keyword evidence="1" id="KW-0732">Signal</keyword>
<accession>A0ABV9ZXB7</accession>
<proteinExistence type="predicted"/>
<evidence type="ECO:0000256" key="1">
    <source>
        <dbReference type="SAM" id="SignalP"/>
    </source>
</evidence>
<comment type="caution">
    <text evidence="2">The sequence shown here is derived from an EMBL/GenBank/DDBJ whole genome shotgun (WGS) entry which is preliminary data.</text>
</comment>
<feature type="signal peptide" evidence="1">
    <location>
        <begin position="1"/>
        <end position="24"/>
    </location>
</feature>
<dbReference type="RefSeq" id="WP_382041249.1">
    <property type="nucleotide sequence ID" value="NZ_JBHSKJ010000007.1"/>
</dbReference>
<dbReference type="EMBL" id="JBHSKJ010000007">
    <property type="protein sequence ID" value="MFC5145827.1"/>
    <property type="molecule type" value="Genomic_DNA"/>
</dbReference>
<evidence type="ECO:0000313" key="2">
    <source>
        <dbReference type="EMBL" id="MFC5145827.1"/>
    </source>
</evidence>
<dbReference type="PROSITE" id="PS51257">
    <property type="entry name" value="PROKAR_LIPOPROTEIN"/>
    <property type="match status" value="1"/>
</dbReference>
<reference evidence="3" key="1">
    <citation type="journal article" date="2019" name="Int. J. Syst. Evol. Microbiol.">
        <title>The Global Catalogue of Microorganisms (GCM) 10K type strain sequencing project: providing services to taxonomists for standard genome sequencing and annotation.</title>
        <authorList>
            <consortium name="The Broad Institute Genomics Platform"/>
            <consortium name="The Broad Institute Genome Sequencing Center for Infectious Disease"/>
            <person name="Wu L."/>
            <person name="Ma J."/>
        </authorList>
    </citation>
    <scope>NUCLEOTIDE SEQUENCE [LARGE SCALE GENOMIC DNA]</scope>
    <source>
        <strain evidence="3">CGMCC 4.1641</strain>
    </source>
</reference>
<organism evidence="2 3">
    <name type="scientific">Streptomyces aureoversilis</name>
    <dbReference type="NCBI Taxonomy" id="67277"/>
    <lineage>
        <taxon>Bacteria</taxon>
        <taxon>Bacillati</taxon>
        <taxon>Actinomycetota</taxon>
        <taxon>Actinomycetes</taxon>
        <taxon>Kitasatosporales</taxon>
        <taxon>Streptomycetaceae</taxon>
        <taxon>Streptomyces</taxon>
    </lineage>
</organism>
<keyword evidence="3" id="KW-1185">Reference proteome</keyword>
<dbReference type="Proteomes" id="UP001596222">
    <property type="component" value="Unassembled WGS sequence"/>
</dbReference>
<evidence type="ECO:0000313" key="3">
    <source>
        <dbReference type="Proteomes" id="UP001596222"/>
    </source>
</evidence>
<gene>
    <name evidence="2" type="ORF">ACFPP6_14275</name>
</gene>
<name>A0ABV9ZXB7_9ACTN</name>
<feature type="chain" id="PRO_5045298712" description="Secreted protein" evidence="1">
    <location>
        <begin position="25"/>
        <end position="168"/>
    </location>
</feature>
<evidence type="ECO:0008006" key="4">
    <source>
        <dbReference type="Google" id="ProtNLM"/>
    </source>
</evidence>
<protein>
    <recommendedName>
        <fullName evidence="4">Secreted protein</fullName>
    </recommendedName>
</protein>